<evidence type="ECO:0000256" key="5">
    <source>
        <dbReference type="SAM" id="Phobius"/>
    </source>
</evidence>
<evidence type="ECO:0000256" key="4">
    <source>
        <dbReference type="ARBA" id="ARBA00023136"/>
    </source>
</evidence>
<evidence type="ECO:0000313" key="7">
    <source>
        <dbReference type="EMBL" id="ELZ08926.1"/>
    </source>
</evidence>
<keyword evidence="2 5" id="KW-0812">Transmembrane</keyword>
<feature type="transmembrane region" description="Helical" evidence="5">
    <location>
        <begin position="89"/>
        <end position="108"/>
    </location>
</feature>
<feature type="transmembrane region" description="Helical" evidence="5">
    <location>
        <begin position="60"/>
        <end position="77"/>
    </location>
</feature>
<name>M0BDE9_9EURY</name>
<dbReference type="OrthoDB" id="169619at2157"/>
<dbReference type="SUPFAM" id="SSF144091">
    <property type="entry name" value="Rhomboid-like"/>
    <property type="match status" value="1"/>
</dbReference>
<reference evidence="7 8" key="1">
    <citation type="journal article" date="2014" name="PLoS Genet.">
        <title>Phylogenetically driven sequencing of extremely halophilic archaea reveals strategies for static and dynamic osmo-response.</title>
        <authorList>
            <person name="Becker E.A."/>
            <person name="Seitzer P.M."/>
            <person name="Tritt A."/>
            <person name="Larsen D."/>
            <person name="Krusor M."/>
            <person name="Yao A.I."/>
            <person name="Wu D."/>
            <person name="Madern D."/>
            <person name="Eisen J.A."/>
            <person name="Darling A.E."/>
            <person name="Facciotti M.T."/>
        </authorList>
    </citation>
    <scope>NUCLEOTIDE SEQUENCE [LARGE SCALE GENOMIC DNA]</scope>
    <source>
        <strain evidence="7 8">JCM 14624</strain>
    </source>
</reference>
<evidence type="ECO:0000313" key="8">
    <source>
        <dbReference type="Proteomes" id="UP000011560"/>
    </source>
</evidence>
<dbReference type="AlphaFoldDB" id="M0BDE9"/>
<dbReference type="PANTHER" id="PTHR43066:SF11">
    <property type="entry name" value="PEPTIDASE S54 RHOMBOID DOMAIN-CONTAINING PROTEIN"/>
    <property type="match status" value="1"/>
</dbReference>
<dbReference type="InterPro" id="IPR035952">
    <property type="entry name" value="Rhomboid-like_sf"/>
</dbReference>
<dbReference type="Gene3D" id="1.20.1540.10">
    <property type="entry name" value="Rhomboid-like"/>
    <property type="match status" value="1"/>
</dbReference>
<evidence type="ECO:0000256" key="3">
    <source>
        <dbReference type="ARBA" id="ARBA00022989"/>
    </source>
</evidence>
<keyword evidence="8" id="KW-1185">Reference proteome</keyword>
<feature type="domain" description="Peptidase S54 rhomboid" evidence="6">
    <location>
        <begin position="46"/>
        <end position="186"/>
    </location>
</feature>
<evidence type="ECO:0000256" key="2">
    <source>
        <dbReference type="ARBA" id="ARBA00022692"/>
    </source>
</evidence>
<dbReference type="GO" id="GO:0016020">
    <property type="term" value="C:membrane"/>
    <property type="evidence" value="ECO:0007669"/>
    <property type="project" value="UniProtKB-SubCell"/>
</dbReference>
<feature type="transmembrane region" description="Helical" evidence="5">
    <location>
        <begin position="12"/>
        <end position="40"/>
    </location>
</feature>
<dbReference type="Proteomes" id="UP000011560">
    <property type="component" value="Unassembled WGS sequence"/>
</dbReference>
<dbReference type="PANTHER" id="PTHR43066">
    <property type="entry name" value="RHOMBOID-RELATED PROTEIN"/>
    <property type="match status" value="1"/>
</dbReference>
<dbReference type="STRING" id="1227490.C479_12399"/>
<gene>
    <name evidence="7" type="ORF">C479_12399</name>
</gene>
<feature type="transmembrane region" description="Helical" evidence="5">
    <location>
        <begin position="114"/>
        <end position="132"/>
    </location>
</feature>
<sequence>MARSGSPLVETLVIFAVVFVLQWIAGLFSVGLMAGLFVLAPPLEANPWTIVTSVYAHENLGHLLSNSAALVLFGWPIARATTHLRFHAFFLATGAIAGITQVVGTGFVGVATPVLGASGAVFALMGYLLAGNRLSDGLASRVQVSPWIALGVFVALAALITFATAAPRVALLAHFTGFLLGLVAGRAGVLDVPSHVRRRSA</sequence>
<feature type="transmembrane region" description="Helical" evidence="5">
    <location>
        <begin position="144"/>
        <end position="163"/>
    </location>
</feature>
<keyword evidence="3 5" id="KW-1133">Transmembrane helix</keyword>
<comment type="subcellular location">
    <subcellularLocation>
        <location evidence="1">Membrane</location>
        <topology evidence="1">Multi-pass membrane protein</topology>
    </subcellularLocation>
</comment>
<keyword evidence="4 5" id="KW-0472">Membrane</keyword>
<dbReference type="PATRIC" id="fig|1227490.4.peg.2527"/>
<feature type="transmembrane region" description="Helical" evidence="5">
    <location>
        <begin position="169"/>
        <end position="189"/>
    </location>
</feature>
<dbReference type="GO" id="GO:0004252">
    <property type="term" value="F:serine-type endopeptidase activity"/>
    <property type="evidence" value="ECO:0007669"/>
    <property type="project" value="InterPro"/>
</dbReference>
<dbReference type="RefSeq" id="WP_007703035.1">
    <property type="nucleotide sequence ID" value="NZ_AOIQ01000019.1"/>
</dbReference>
<dbReference type="EMBL" id="AOIQ01000019">
    <property type="protein sequence ID" value="ELZ08926.1"/>
    <property type="molecule type" value="Genomic_DNA"/>
</dbReference>
<accession>M0BDE9</accession>
<protein>
    <submittedName>
        <fullName evidence="7">Rhomboid family protein</fullName>
    </submittedName>
</protein>
<evidence type="ECO:0000256" key="1">
    <source>
        <dbReference type="ARBA" id="ARBA00004141"/>
    </source>
</evidence>
<evidence type="ECO:0000259" key="6">
    <source>
        <dbReference type="Pfam" id="PF01694"/>
    </source>
</evidence>
<comment type="caution">
    <text evidence="7">The sequence shown here is derived from an EMBL/GenBank/DDBJ whole genome shotgun (WGS) entry which is preliminary data.</text>
</comment>
<proteinExistence type="predicted"/>
<dbReference type="InterPro" id="IPR022764">
    <property type="entry name" value="Peptidase_S54_rhomboid_dom"/>
</dbReference>
<organism evidence="7 8">
    <name type="scientific">Halovivax asiaticus JCM 14624</name>
    <dbReference type="NCBI Taxonomy" id="1227490"/>
    <lineage>
        <taxon>Archaea</taxon>
        <taxon>Methanobacteriati</taxon>
        <taxon>Methanobacteriota</taxon>
        <taxon>Stenosarchaea group</taxon>
        <taxon>Halobacteria</taxon>
        <taxon>Halobacteriales</taxon>
        <taxon>Natrialbaceae</taxon>
        <taxon>Halovivax</taxon>
    </lineage>
</organism>
<dbReference type="Pfam" id="PF01694">
    <property type="entry name" value="Rhomboid"/>
    <property type="match status" value="1"/>
</dbReference>